<dbReference type="EMBL" id="KN393133">
    <property type="protein sequence ID" value="KHG10099.1"/>
    <property type="molecule type" value="Genomic_DNA"/>
</dbReference>
<name>A0A0B0NE45_GOSAR</name>
<gene>
    <name evidence="1" type="ORF">F383_13244</name>
</gene>
<dbReference type="AlphaFoldDB" id="A0A0B0NE45"/>
<protein>
    <submittedName>
        <fullName evidence="1">Uncharacterized protein</fullName>
    </submittedName>
</protein>
<sequence>MVFTIPVHCSMVVTTPFHNLIAEAIPFHLSMIDVTLLDFFVNTQLNIIQYSKINVER</sequence>
<reference evidence="2" key="1">
    <citation type="submission" date="2014-09" db="EMBL/GenBank/DDBJ databases">
        <authorList>
            <person name="Mudge J."/>
            <person name="Ramaraj T."/>
            <person name="Lindquist I.E."/>
            <person name="Bharti A.K."/>
            <person name="Sundararajan A."/>
            <person name="Cameron C.T."/>
            <person name="Woodward J.E."/>
            <person name="May G.D."/>
            <person name="Brubaker C."/>
            <person name="Broadhvest J."/>
            <person name="Wilkins T.A."/>
        </authorList>
    </citation>
    <scope>NUCLEOTIDE SEQUENCE</scope>
    <source>
        <strain evidence="2">cv. AKA8401</strain>
    </source>
</reference>
<organism evidence="1 2">
    <name type="scientific">Gossypium arboreum</name>
    <name type="common">Tree cotton</name>
    <name type="synonym">Gossypium nanking</name>
    <dbReference type="NCBI Taxonomy" id="29729"/>
    <lineage>
        <taxon>Eukaryota</taxon>
        <taxon>Viridiplantae</taxon>
        <taxon>Streptophyta</taxon>
        <taxon>Embryophyta</taxon>
        <taxon>Tracheophyta</taxon>
        <taxon>Spermatophyta</taxon>
        <taxon>Magnoliopsida</taxon>
        <taxon>eudicotyledons</taxon>
        <taxon>Gunneridae</taxon>
        <taxon>Pentapetalae</taxon>
        <taxon>rosids</taxon>
        <taxon>malvids</taxon>
        <taxon>Malvales</taxon>
        <taxon>Malvaceae</taxon>
        <taxon>Malvoideae</taxon>
        <taxon>Gossypium</taxon>
    </lineage>
</organism>
<proteinExistence type="predicted"/>
<accession>A0A0B0NE45</accession>
<dbReference type="Proteomes" id="UP000032142">
    <property type="component" value="Unassembled WGS sequence"/>
</dbReference>
<keyword evidence="2" id="KW-1185">Reference proteome</keyword>
<evidence type="ECO:0000313" key="2">
    <source>
        <dbReference type="Proteomes" id="UP000032142"/>
    </source>
</evidence>
<evidence type="ECO:0000313" key="1">
    <source>
        <dbReference type="EMBL" id="KHG10099.1"/>
    </source>
</evidence>